<keyword evidence="10" id="KW-0819">tRNA processing</keyword>
<dbReference type="InterPro" id="IPR015915">
    <property type="entry name" value="Kelch-typ_b-propeller"/>
</dbReference>
<dbReference type="SUPFAM" id="SSF53335">
    <property type="entry name" value="S-adenosyl-L-methionine-dependent methyltransferases"/>
    <property type="match status" value="1"/>
</dbReference>
<dbReference type="GO" id="GO:0008175">
    <property type="term" value="F:tRNA methyltransferase activity"/>
    <property type="evidence" value="ECO:0007669"/>
    <property type="project" value="TreeGrafter"/>
</dbReference>
<dbReference type="EMBL" id="PDNA01000011">
    <property type="protein sequence ID" value="PGH26975.1"/>
    <property type="molecule type" value="Genomic_DNA"/>
</dbReference>
<dbReference type="Pfam" id="PF04072">
    <property type="entry name" value="LCM"/>
    <property type="match status" value="1"/>
</dbReference>
<dbReference type="SUPFAM" id="SSF50965">
    <property type="entry name" value="Galactose oxidase, central domain"/>
    <property type="match status" value="1"/>
</dbReference>
<evidence type="ECO:0000313" key="15">
    <source>
        <dbReference type="Proteomes" id="UP000224634"/>
    </source>
</evidence>
<dbReference type="InterPro" id="IPR007213">
    <property type="entry name" value="Ppm1/Ppm2/Tcmp"/>
</dbReference>
<dbReference type="STRING" id="1447883.A0A2B7Z054"/>
<dbReference type="OrthoDB" id="47172at2759"/>
<keyword evidence="15" id="KW-1185">Reference proteome</keyword>
<evidence type="ECO:0000256" key="11">
    <source>
        <dbReference type="ARBA" id="ARBA00029750"/>
    </source>
</evidence>
<evidence type="ECO:0000256" key="3">
    <source>
        <dbReference type="ARBA" id="ARBA00010703"/>
    </source>
</evidence>
<proteinExistence type="inferred from homology"/>
<evidence type="ECO:0000256" key="4">
    <source>
        <dbReference type="ARBA" id="ARBA00012155"/>
    </source>
</evidence>
<dbReference type="AlphaFoldDB" id="A0A2B7Z054"/>
<keyword evidence="7" id="KW-0489">Methyltransferase</keyword>
<reference evidence="14 15" key="1">
    <citation type="submission" date="2017-10" db="EMBL/GenBank/DDBJ databases">
        <title>Comparative genomics in systemic dimorphic fungi from Ajellomycetaceae.</title>
        <authorList>
            <person name="Munoz J.F."/>
            <person name="Mcewen J.G."/>
            <person name="Clay O.K."/>
            <person name="Cuomo C.A."/>
        </authorList>
    </citation>
    <scope>NUCLEOTIDE SEQUENCE [LARGE SCALE GENOMIC DNA]</scope>
    <source>
        <strain evidence="14 15">UAMH7299</strain>
    </source>
</reference>
<dbReference type="PANTHER" id="PTHR46529:SF1">
    <property type="entry name" value="TRNA WYBUTOSINE-SYNTHESIZING PROTEIN 4"/>
    <property type="match status" value="1"/>
</dbReference>
<evidence type="ECO:0000256" key="1">
    <source>
        <dbReference type="ARBA" id="ARBA00001806"/>
    </source>
</evidence>
<dbReference type="InterPro" id="IPR029063">
    <property type="entry name" value="SAM-dependent_MTases_sf"/>
</dbReference>
<comment type="caution">
    <text evidence="14">The sequence shown here is derived from an EMBL/GenBank/DDBJ whole genome shotgun (WGS) entry which is preliminary data.</text>
</comment>
<accession>A0A2B7Z054</accession>
<evidence type="ECO:0000256" key="7">
    <source>
        <dbReference type="ARBA" id="ARBA00022603"/>
    </source>
</evidence>
<protein>
    <recommendedName>
        <fullName evidence="6">tRNA wybutosine-synthesizing protein 4</fullName>
        <ecNumber evidence="5">2.1.1.290</ecNumber>
        <ecNumber evidence="4">2.3.1.231</ecNumber>
    </recommendedName>
    <alternativeName>
        <fullName evidence="12">tRNA(Phe) (7-(3-amino-3-(methoxycarbonyl)propyl)wyosine(37)-N)-methoxycarbonyltransferase</fullName>
    </alternativeName>
    <alternativeName>
        <fullName evidence="11">tRNA(Phe) (7-(3-amino-3-carboxypropyl)wyosine(37)-O)-methyltransferase</fullName>
    </alternativeName>
</protein>
<evidence type="ECO:0000256" key="10">
    <source>
        <dbReference type="ARBA" id="ARBA00022694"/>
    </source>
</evidence>
<dbReference type="UniPathway" id="UPA00375"/>
<gene>
    <name evidence="14" type="ORF">AJ80_01359</name>
</gene>
<comment type="pathway">
    <text evidence="2">tRNA modification; wybutosine-tRNA(Phe) biosynthesis.</text>
</comment>
<evidence type="ECO:0000256" key="12">
    <source>
        <dbReference type="ARBA" id="ARBA00030847"/>
    </source>
</evidence>
<evidence type="ECO:0000256" key="6">
    <source>
        <dbReference type="ARBA" id="ARBA00018045"/>
    </source>
</evidence>
<evidence type="ECO:0000256" key="9">
    <source>
        <dbReference type="ARBA" id="ARBA00022691"/>
    </source>
</evidence>
<dbReference type="Pfam" id="PF13418">
    <property type="entry name" value="Beta-prop_TYW4"/>
    <property type="match status" value="1"/>
</dbReference>
<dbReference type="Proteomes" id="UP000224634">
    <property type="component" value="Unassembled WGS sequence"/>
</dbReference>
<dbReference type="GO" id="GO:0031591">
    <property type="term" value="P:wybutosine biosynthetic process"/>
    <property type="evidence" value="ECO:0007669"/>
    <property type="project" value="TreeGrafter"/>
</dbReference>
<evidence type="ECO:0000256" key="8">
    <source>
        <dbReference type="ARBA" id="ARBA00022679"/>
    </source>
</evidence>
<evidence type="ECO:0000256" key="2">
    <source>
        <dbReference type="ARBA" id="ARBA00004797"/>
    </source>
</evidence>
<dbReference type="InterPro" id="IPR011043">
    <property type="entry name" value="Gal_Oxase/kelch_b-propeller"/>
</dbReference>
<dbReference type="EC" id="2.3.1.231" evidence="4"/>
<comment type="catalytic activity">
    <reaction evidence="1">
        <text>7-[(3S)-3-amino-3-carboxypropyl]wyosine(37) in tRNA(Phe) + S-adenosyl-L-methionine = 7-[(3S)-(3-amino-3-methoxycarbonyl)propyl]wyosine(37) in tRNA(Phe) + S-adenosyl-L-homocysteine</text>
        <dbReference type="Rhea" id="RHEA:36903"/>
        <dbReference type="Rhea" id="RHEA-COMP:10379"/>
        <dbReference type="Rhea" id="RHEA-COMP:11844"/>
        <dbReference type="ChEBI" id="CHEBI:57856"/>
        <dbReference type="ChEBI" id="CHEBI:59789"/>
        <dbReference type="ChEBI" id="CHEBI:73543"/>
        <dbReference type="ChEBI" id="CHEBI:74275"/>
        <dbReference type="EC" id="2.1.1.290"/>
    </reaction>
</comment>
<comment type="similarity">
    <text evidence="3">Belongs to the methyltransferase superfamily. LCMT family.</text>
</comment>
<dbReference type="PANTHER" id="PTHR46529">
    <property type="entry name" value="TRNA WYBUTOSINE-SYNTHESIZING PROTEIN 4"/>
    <property type="match status" value="1"/>
</dbReference>
<dbReference type="Gene3D" id="3.40.50.150">
    <property type="entry name" value="Vaccinia Virus protein VP39"/>
    <property type="match status" value="1"/>
</dbReference>
<name>A0A2B7Z054_POLH7</name>
<keyword evidence="8" id="KW-0808">Transferase</keyword>
<sequence>MASANGKTEKEASLIMGTNNSSIVSKRSVERIYYPEPHFLRHFVKKSQRRSPPINRGYWFRMYAVERTVQKFLESSPEKRKLVLNLGCGFDPLPFQFLTHHPELCENTKFIDIDYHKLMINKRSFVRQCSALSDLFSDLEFPPETDPVLLRSGHYVGIGCDLEQLGALEAVLKTEIEALADVSILCTAEVSLTYMEVNAADAVLKWLPTLSKDVQFCLLEQHFPDGPDHPFASTMVKHFKKLNTPLEAINKYPTLHDQEQRFLNAGWNRANAESLWALWGDGSFISDAQRRALDTFEPFDEWEEFALYAAHYFLLTATTQAGGALQNNSNGITSKGLGEDTTTPHLKLVPHCPQEFNDRRRFGAVFSAADRKKKIGLHGGLGRQSRLASSDIYSLSDSEAPGFAAPPTDMTPRMCHSMTDLENADCLLIGGRASPNAGMSDCWLRHEGKWRRTDPLPFSLYRHSTARFEIRGKEHVLVYGGKTLDSDMGRWLLWSGAEGWQSLEVRGQSPCSRYGASLAAVTSQSGVLFGGMTNDKVIAEDFWLWEVRTSDDGKPFVTLQNLTGKLYRSTPLSKWLGRFGATVNVTPRGMFVIGGISGHGCIPREYEIMLVNIHSLVKASESSDVYHANVITVLGLGVNFQGPRPLLTGHSSAAVNGDDILIVGGGAVCFGFGTFCNEGTWLLQDATSLEGNNWLIEELYRP</sequence>
<dbReference type="Gene3D" id="2.120.10.80">
    <property type="entry name" value="Kelch-type beta propeller"/>
    <property type="match status" value="1"/>
</dbReference>
<keyword evidence="9" id="KW-0949">S-adenosyl-L-methionine</keyword>
<evidence type="ECO:0000256" key="5">
    <source>
        <dbReference type="ARBA" id="ARBA00012779"/>
    </source>
</evidence>
<evidence type="ECO:0000313" key="14">
    <source>
        <dbReference type="EMBL" id="PGH26975.1"/>
    </source>
</evidence>
<dbReference type="GO" id="GO:0030488">
    <property type="term" value="P:tRNA methylation"/>
    <property type="evidence" value="ECO:0007669"/>
    <property type="project" value="TreeGrafter"/>
</dbReference>
<comment type="catalytic activity">
    <reaction evidence="13">
        <text>7-[(3S)-(3-amino-3-methoxycarbonyl)propyl]wyosine(37) in tRNA(Phe) + S-adenosyl-L-methionine + CO2 = wybutosine(37) in tRNA(Phe) + S-adenosyl-L-homocysteine + 2 H(+)</text>
        <dbReference type="Rhea" id="RHEA:37119"/>
        <dbReference type="Rhea" id="RHEA-COMP:11844"/>
        <dbReference type="Rhea" id="RHEA-COMP:11847"/>
        <dbReference type="ChEBI" id="CHEBI:15378"/>
        <dbReference type="ChEBI" id="CHEBI:16526"/>
        <dbReference type="ChEBI" id="CHEBI:57856"/>
        <dbReference type="ChEBI" id="CHEBI:59789"/>
        <dbReference type="ChEBI" id="CHEBI:73544"/>
        <dbReference type="ChEBI" id="CHEBI:74275"/>
        <dbReference type="EC" id="2.3.1.231"/>
    </reaction>
</comment>
<dbReference type="EC" id="2.1.1.290" evidence="5"/>
<organism evidence="14 15">
    <name type="scientific">Polytolypa hystricis (strain UAMH7299)</name>
    <dbReference type="NCBI Taxonomy" id="1447883"/>
    <lineage>
        <taxon>Eukaryota</taxon>
        <taxon>Fungi</taxon>
        <taxon>Dikarya</taxon>
        <taxon>Ascomycota</taxon>
        <taxon>Pezizomycotina</taxon>
        <taxon>Eurotiomycetes</taxon>
        <taxon>Eurotiomycetidae</taxon>
        <taxon>Onygenales</taxon>
        <taxon>Onygenales incertae sedis</taxon>
        <taxon>Polytolypa</taxon>
    </lineage>
</organism>
<evidence type="ECO:0000256" key="13">
    <source>
        <dbReference type="ARBA" id="ARBA00049250"/>
    </source>
</evidence>